<proteinExistence type="predicted"/>
<gene>
    <name evidence="1" type="ORF">ANCDUO_05932</name>
</gene>
<dbReference type="InterPro" id="IPR052709">
    <property type="entry name" value="Transposase-MT_Hybrid"/>
</dbReference>
<dbReference type="OrthoDB" id="9970333at2759"/>
<evidence type="ECO:0008006" key="3">
    <source>
        <dbReference type="Google" id="ProtNLM"/>
    </source>
</evidence>
<evidence type="ECO:0000313" key="2">
    <source>
        <dbReference type="Proteomes" id="UP000054047"/>
    </source>
</evidence>
<keyword evidence="2" id="KW-1185">Reference proteome</keyword>
<dbReference type="InterPro" id="IPR036397">
    <property type="entry name" value="RNaseH_sf"/>
</dbReference>
<dbReference type="Proteomes" id="UP000054047">
    <property type="component" value="Unassembled WGS sequence"/>
</dbReference>
<dbReference type="AlphaFoldDB" id="A0A0C2D2X4"/>
<reference evidence="1 2" key="1">
    <citation type="submission" date="2013-12" db="EMBL/GenBank/DDBJ databases">
        <title>Draft genome of the parsitic nematode Ancylostoma duodenale.</title>
        <authorList>
            <person name="Mitreva M."/>
        </authorList>
    </citation>
    <scope>NUCLEOTIDE SEQUENCE [LARGE SCALE GENOMIC DNA]</scope>
    <source>
        <strain evidence="1 2">Zhejiang</strain>
    </source>
</reference>
<dbReference type="GO" id="GO:0003676">
    <property type="term" value="F:nucleic acid binding"/>
    <property type="evidence" value="ECO:0007669"/>
    <property type="project" value="InterPro"/>
</dbReference>
<organism evidence="1 2">
    <name type="scientific">Ancylostoma duodenale</name>
    <dbReference type="NCBI Taxonomy" id="51022"/>
    <lineage>
        <taxon>Eukaryota</taxon>
        <taxon>Metazoa</taxon>
        <taxon>Ecdysozoa</taxon>
        <taxon>Nematoda</taxon>
        <taxon>Chromadorea</taxon>
        <taxon>Rhabditida</taxon>
        <taxon>Rhabditina</taxon>
        <taxon>Rhabditomorpha</taxon>
        <taxon>Strongyloidea</taxon>
        <taxon>Ancylostomatidae</taxon>
        <taxon>Ancylostomatinae</taxon>
        <taxon>Ancylostoma</taxon>
    </lineage>
</organism>
<dbReference type="EMBL" id="KN728448">
    <property type="protein sequence ID" value="KIH63763.1"/>
    <property type="molecule type" value="Genomic_DNA"/>
</dbReference>
<protein>
    <recommendedName>
        <fullName evidence="3">Histone-lysine N-methyltransferase SETMAR</fullName>
    </recommendedName>
</protein>
<dbReference type="PANTHER" id="PTHR46060">
    <property type="entry name" value="MARINER MOS1 TRANSPOSASE-LIKE PROTEIN"/>
    <property type="match status" value="1"/>
</dbReference>
<name>A0A0C2D2X4_9BILA</name>
<evidence type="ECO:0000313" key="1">
    <source>
        <dbReference type="EMBL" id="KIH63763.1"/>
    </source>
</evidence>
<dbReference type="Gene3D" id="3.30.420.10">
    <property type="entry name" value="Ribonuclease H-like superfamily/Ribonuclease H"/>
    <property type="match status" value="1"/>
</dbReference>
<accession>A0A0C2D2X4</accession>
<dbReference type="PANTHER" id="PTHR46060:SF3">
    <property type="entry name" value="PROTEIN GVQW3"/>
    <property type="match status" value="1"/>
</dbReference>
<sequence>MKFGWTILPHQPYSPDSAPSDHNLLSHLQHHLDGKDFQTRDDIKSALEQFFKGQSPALWSKSIHDLPKCWQNTIDANGAYFKRFIAVV</sequence>